<feature type="binding site" evidence="9">
    <location>
        <position position="77"/>
    </location>
    <ligand>
        <name>Zn(2+)</name>
        <dbReference type="ChEBI" id="CHEBI:29105"/>
        <label>1</label>
    </ligand>
</feature>
<dbReference type="NCBIfam" id="TIGR01902">
    <property type="entry name" value="dapE-lys-deAc"/>
    <property type="match status" value="1"/>
</dbReference>
<protein>
    <recommendedName>
        <fullName evidence="9">Putative [LysW]-lysine/[LysW]-ornithine hydrolase</fullName>
        <ecNumber evidence="9">3.5.1.130</ecNumber>
        <ecNumber evidence="9">3.5.1.132</ecNumber>
    </recommendedName>
</protein>
<keyword evidence="4 9" id="KW-0479">Metal-binding</keyword>
<dbReference type="GO" id="GO:0016811">
    <property type="term" value="F:hydrolase activity, acting on carbon-nitrogen (but not peptide) bonds, in linear amides"/>
    <property type="evidence" value="ECO:0007669"/>
    <property type="project" value="UniProtKB-UniRule"/>
</dbReference>
<dbReference type="EMBL" id="DSGT01000008">
    <property type="protein sequence ID" value="HEW53057.1"/>
    <property type="molecule type" value="Genomic_DNA"/>
</dbReference>
<evidence type="ECO:0000256" key="4">
    <source>
        <dbReference type="ARBA" id="ARBA00022723"/>
    </source>
</evidence>
<dbReference type="UniPathway" id="UPA00068"/>
<keyword evidence="8 9" id="KW-0170">Cobalt</keyword>
<keyword evidence="1 9" id="KW-0963">Cytoplasm</keyword>
<dbReference type="InterPro" id="IPR050072">
    <property type="entry name" value="Peptidase_M20A"/>
</dbReference>
<comment type="caution">
    <text evidence="10">The sequence shown here is derived from an EMBL/GenBank/DDBJ whole genome shotgun (WGS) entry which is preliminary data.</text>
</comment>
<comment type="cofactor">
    <cofactor evidence="9">
        <name>Zn(2+)</name>
        <dbReference type="ChEBI" id="CHEBI:29105"/>
    </cofactor>
    <cofactor evidence="9">
        <name>Co(2+)</name>
        <dbReference type="ChEBI" id="CHEBI:48828"/>
    </cofactor>
    <text evidence="9">Binds 2 Zn(2+) or Co(2+) ions per subunit.</text>
</comment>
<comment type="subcellular location">
    <subcellularLocation>
        <location evidence="9">Cytoplasm</location>
    </subcellularLocation>
</comment>
<dbReference type="InterPro" id="IPR002933">
    <property type="entry name" value="Peptidase_M20"/>
</dbReference>
<dbReference type="Pfam" id="PF01546">
    <property type="entry name" value="Peptidase_M20"/>
    <property type="match status" value="1"/>
</dbReference>
<dbReference type="AlphaFoldDB" id="A0A7C2ZRS0"/>
<name>A0A7C2ZRS0_9CREN</name>
<dbReference type="SUPFAM" id="SSF53187">
    <property type="entry name" value="Zn-dependent exopeptidases"/>
    <property type="match status" value="1"/>
</dbReference>
<dbReference type="InterPro" id="IPR010175">
    <property type="entry name" value="LysK"/>
</dbReference>
<dbReference type="PANTHER" id="PTHR43808:SF28">
    <property type="entry name" value="[LYSW]-LYSINE_[LYSW]-ORNITHINE HYDROLASE"/>
    <property type="match status" value="1"/>
</dbReference>
<keyword evidence="5 9" id="KW-0378">Hydrolase</keyword>
<proteinExistence type="inferred from homology"/>
<organism evidence="10">
    <name type="scientific">Ignisphaera aggregans</name>
    <dbReference type="NCBI Taxonomy" id="334771"/>
    <lineage>
        <taxon>Archaea</taxon>
        <taxon>Thermoproteota</taxon>
        <taxon>Thermoprotei</taxon>
        <taxon>Desulfurococcales</taxon>
        <taxon>Desulfurococcaceae</taxon>
        <taxon>Ignisphaera</taxon>
    </lineage>
</organism>
<evidence type="ECO:0000256" key="7">
    <source>
        <dbReference type="ARBA" id="ARBA00023154"/>
    </source>
</evidence>
<evidence type="ECO:0000256" key="1">
    <source>
        <dbReference type="ARBA" id="ARBA00022490"/>
    </source>
</evidence>
<feature type="binding site" evidence="9">
    <location>
        <position position="159"/>
    </location>
    <ligand>
        <name>Zn(2+)</name>
        <dbReference type="ChEBI" id="CHEBI:29105"/>
        <label>1</label>
    </ligand>
</feature>
<dbReference type="GO" id="GO:0042450">
    <property type="term" value="P:L-arginine biosynthetic process via ornithine"/>
    <property type="evidence" value="ECO:0007669"/>
    <property type="project" value="UniProtKB-UniRule"/>
</dbReference>
<comment type="function">
    <text evidence="9">Catalyzes the release of L-lysine from [LysW]-gamma-L-lysine and the release of L-ornithine from [LysW]-L-ornithine.</text>
</comment>
<keyword evidence="2 9" id="KW-0055">Arginine biosynthesis</keyword>
<dbReference type="GO" id="GO:0008270">
    <property type="term" value="F:zinc ion binding"/>
    <property type="evidence" value="ECO:0007669"/>
    <property type="project" value="UniProtKB-UniRule"/>
</dbReference>
<evidence type="ECO:0000256" key="2">
    <source>
        <dbReference type="ARBA" id="ARBA00022571"/>
    </source>
</evidence>
<comment type="pathway">
    <text evidence="9">Amino-acid biosynthesis; L-lysine biosynthesis via AAA pathway; L-lysine from L-alpha-aminoadipate (Thermus route): step 5/5.</text>
</comment>
<keyword evidence="3 9" id="KW-0028">Amino-acid biosynthesis</keyword>
<feature type="binding site" evidence="9">
    <location>
        <position position="136"/>
    </location>
    <ligand>
        <name>Zn(2+)</name>
        <dbReference type="ChEBI" id="CHEBI:29105"/>
        <label>2</label>
    </ligand>
</feature>
<reference evidence="10" key="1">
    <citation type="journal article" date="2020" name="mSystems">
        <title>Genome- and Community-Level Interaction Insights into Carbon Utilization and Element Cycling Functions of Hydrothermarchaeota in Hydrothermal Sediment.</title>
        <authorList>
            <person name="Zhou Z."/>
            <person name="Liu Y."/>
            <person name="Xu W."/>
            <person name="Pan J."/>
            <person name="Luo Z.H."/>
            <person name="Li M."/>
        </authorList>
    </citation>
    <scope>NUCLEOTIDE SEQUENCE [LARGE SCALE GENOMIC DNA]</scope>
    <source>
        <strain evidence="10">SpSt-16</strain>
    </source>
</reference>
<evidence type="ECO:0000256" key="9">
    <source>
        <dbReference type="HAMAP-Rule" id="MF_01120"/>
    </source>
</evidence>
<accession>A0A7C2ZRS0</accession>
<feature type="binding site" evidence="9">
    <location>
        <position position="101"/>
    </location>
    <ligand>
        <name>Zn(2+)</name>
        <dbReference type="ChEBI" id="CHEBI:29105"/>
        <label>2</label>
    </ligand>
</feature>
<evidence type="ECO:0000313" key="10">
    <source>
        <dbReference type="EMBL" id="HEW53057.1"/>
    </source>
</evidence>
<dbReference type="GO" id="GO:0005737">
    <property type="term" value="C:cytoplasm"/>
    <property type="evidence" value="ECO:0007669"/>
    <property type="project" value="UniProtKB-SubCell"/>
</dbReference>
<dbReference type="HAMAP" id="MF_01120">
    <property type="entry name" value="LysK"/>
    <property type="match status" value="1"/>
</dbReference>
<gene>
    <name evidence="9" type="primary">lysK</name>
    <name evidence="10" type="ORF">ENO77_02655</name>
</gene>
<dbReference type="EC" id="3.5.1.132" evidence="9"/>
<evidence type="ECO:0000256" key="5">
    <source>
        <dbReference type="ARBA" id="ARBA00022801"/>
    </source>
</evidence>
<evidence type="ECO:0000256" key="3">
    <source>
        <dbReference type="ARBA" id="ARBA00022605"/>
    </source>
</evidence>
<dbReference type="Gene3D" id="3.40.630.10">
    <property type="entry name" value="Zn peptidases"/>
    <property type="match status" value="2"/>
</dbReference>
<dbReference type="GO" id="GO:0050897">
    <property type="term" value="F:cobalt ion binding"/>
    <property type="evidence" value="ECO:0007669"/>
    <property type="project" value="UniProtKB-UniRule"/>
</dbReference>
<evidence type="ECO:0000256" key="6">
    <source>
        <dbReference type="ARBA" id="ARBA00022833"/>
    </source>
</evidence>
<feature type="active site" evidence="9">
    <location>
        <position position="79"/>
    </location>
</feature>
<dbReference type="PANTHER" id="PTHR43808">
    <property type="entry name" value="ACETYLORNITHINE DEACETYLASE"/>
    <property type="match status" value="1"/>
</dbReference>
<feature type="active site" description="Proton acceptor" evidence="9">
    <location>
        <position position="135"/>
    </location>
</feature>
<comment type="catalytic activity">
    <reaction evidence="9">
        <text>[amino-group carrier protein]-C-terminal-gamma-(L-ornithyl)-L-glutamate + H2O = [amino-group carrier protein]-C-terminal-L-glutamate + L-ornithine</text>
        <dbReference type="Rhea" id="RHEA:52676"/>
        <dbReference type="Rhea" id="RHEA-COMP:9693"/>
        <dbReference type="Rhea" id="RHEA-COMP:13328"/>
        <dbReference type="ChEBI" id="CHEBI:15377"/>
        <dbReference type="ChEBI" id="CHEBI:46911"/>
        <dbReference type="ChEBI" id="CHEBI:78525"/>
        <dbReference type="ChEBI" id="CHEBI:136763"/>
        <dbReference type="EC" id="3.5.1.132"/>
    </reaction>
</comment>
<comment type="similarity">
    <text evidence="9">Belongs to the peptidase M20A family. LysK subfamily.</text>
</comment>
<keyword evidence="7 9" id="KW-0457">Lysine biosynthesis</keyword>
<dbReference type="UniPathway" id="UPA00033">
    <property type="reaction ID" value="UER00039"/>
</dbReference>
<feature type="binding site" evidence="9">
    <location>
        <position position="101"/>
    </location>
    <ligand>
        <name>Zn(2+)</name>
        <dbReference type="ChEBI" id="CHEBI:29105"/>
        <label>1</label>
    </ligand>
</feature>
<feature type="binding site" evidence="9">
    <location>
        <position position="338"/>
    </location>
    <ligand>
        <name>Zn(2+)</name>
        <dbReference type="ChEBI" id="CHEBI:29105"/>
        <label>2</label>
    </ligand>
</feature>
<dbReference type="GO" id="GO:0019878">
    <property type="term" value="P:lysine biosynthetic process via aminoadipic acid"/>
    <property type="evidence" value="ECO:0007669"/>
    <property type="project" value="UniProtKB-UniRule"/>
</dbReference>
<dbReference type="EC" id="3.5.1.130" evidence="9"/>
<keyword evidence="6 9" id="KW-0862">Zinc</keyword>
<comment type="pathway">
    <text evidence="9">Amino-acid biosynthesis; L-arginine biosynthesis.</text>
</comment>
<evidence type="ECO:0000256" key="8">
    <source>
        <dbReference type="ARBA" id="ARBA00023285"/>
    </source>
</evidence>
<sequence>MSRCRPLRCSINQRLGRGVCSWICLGRTAPQRGEQKAIEILKNYAEELGYYSVVIDSAGNLIAHYGEGNTVIAIIGHIDTIPWELPVSFDGYTIKGRGAVDAKGPLVAAFVGAALARELVDLKKVKVYTIAAVDEEGDSTGAKHLVKSGFRAHGVVIAEPSNTDGVVLGYRGSMRILVKCTSPGGHSSSGTKNSACDKLITLWGKLESLYSGSSDVYSHTPALLKLCCGEDAPVVPRYGEALISIRLAIGSSLENVTKNIGNILSNIDGCTWSLLDYTKPVKVSVNNPAARAMVRAVITNSLKPKILYKYGTSDMNIVYPDVSENVVAYGPGRSELAHTDKEEITVEELSKGIEVYRDFVKEFSHLYRPGS</sequence>
<comment type="catalytic activity">
    <reaction evidence="9">
        <text>[amino-group carrier protein]-C-terminal-gamma-(L-lysyl)-L-glutamate + H2O = [amino-group carrier protein]-C-terminal-L-glutamate + L-lysine</text>
        <dbReference type="Rhea" id="RHEA:48684"/>
        <dbReference type="Rhea" id="RHEA-COMP:9693"/>
        <dbReference type="Rhea" id="RHEA-COMP:9715"/>
        <dbReference type="ChEBI" id="CHEBI:15377"/>
        <dbReference type="ChEBI" id="CHEBI:32551"/>
        <dbReference type="ChEBI" id="CHEBI:78525"/>
        <dbReference type="ChEBI" id="CHEBI:78526"/>
        <dbReference type="EC" id="3.5.1.130"/>
    </reaction>
</comment>